<evidence type="ECO:0000313" key="10">
    <source>
        <dbReference type="EMBL" id="KAH3894194.1"/>
    </source>
</evidence>
<accession>A0A9D4S6A6</accession>
<dbReference type="Pfam" id="PF01174">
    <property type="entry name" value="SNO"/>
    <property type="match status" value="1"/>
</dbReference>
<dbReference type="NCBIfam" id="TIGR03800">
    <property type="entry name" value="PLP_synth_Pdx2"/>
    <property type="match status" value="1"/>
</dbReference>
<feature type="binding site" evidence="9">
    <location>
        <begin position="169"/>
        <end position="170"/>
    </location>
    <ligand>
        <name>L-glutamine</name>
        <dbReference type="ChEBI" id="CHEBI:58359"/>
    </ligand>
</feature>
<feature type="active site" description="Nucleophile" evidence="8">
    <location>
        <position position="100"/>
    </location>
</feature>
<evidence type="ECO:0000256" key="2">
    <source>
        <dbReference type="ARBA" id="ARBA00012918"/>
    </source>
</evidence>
<dbReference type="Proteomes" id="UP000828390">
    <property type="component" value="Unassembled WGS sequence"/>
</dbReference>
<dbReference type="GO" id="GO:0004359">
    <property type="term" value="F:glutaminase activity"/>
    <property type="evidence" value="ECO:0007669"/>
    <property type="project" value="UniProtKB-EC"/>
</dbReference>
<evidence type="ECO:0000256" key="3">
    <source>
        <dbReference type="ARBA" id="ARBA00022801"/>
    </source>
</evidence>
<dbReference type="PANTHER" id="PTHR31559:SF0">
    <property type="entry name" value="PYRIDOXAL 5'-PHOSPHATE SYNTHASE SUBUNIT SNO1-RELATED"/>
    <property type="match status" value="1"/>
</dbReference>
<dbReference type="SUPFAM" id="SSF52317">
    <property type="entry name" value="Class I glutamine amidotransferase-like"/>
    <property type="match status" value="1"/>
</dbReference>
<keyword evidence="5" id="KW-0315">Glutamine amidotransferase</keyword>
<dbReference type="OrthoDB" id="2039at2759"/>
<dbReference type="AlphaFoldDB" id="A0A9D4S6A6"/>
<dbReference type="InterPro" id="IPR029062">
    <property type="entry name" value="Class_I_gatase-like"/>
</dbReference>
<dbReference type="GO" id="GO:0008614">
    <property type="term" value="P:pyridoxine metabolic process"/>
    <property type="evidence" value="ECO:0007669"/>
    <property type="project" value="TreeGrafter"/>
</dbReference>
<protein>
    <recommendedName>
        <fullName evidence="2">glutaminase</fullName>
        <ecNumber evidence="2">3.5.1.2</ecNumber>
    </recommendedName>
</protein>
<comment type="caution">
    <text evidence="10">The sequence shown here is derived from an EMBL/GenBank/DDBJ whole genome shotgun (WGS) entry which is preliminary data.</text>
</comment>
<feature type="binding site" evidence="9">
    <location>
        <position position="130"/>
    </location>
    <ligand>
        <name>L-glutamine</name>
        <dbReference type="ChEBI" id="CHEBI:58359"/>
    </ligand>
</feature>
<dbReference type="InterPro" id="IPR021196">
    <property type="entry name" value="PdxT/SNO_CS"/>
</dbReference>
<dbReference type="GO" id="GO:0016829">
    <property type="term" value="F:lyase activity"/>
    <property type="evidence" value="ECO:0007669"/>
    <property type="project" value="UniProtKB-KW"/>
</dbReference>
<dbReference type="EMBL" id="JAIWYP010000001">
    <property type="protein sequence ID" value="KAH3894194.1"/>
    <property type="molecule type" value="Genomic_DNA"/>
</dbReference>
<gene>
    <name evidence="10" type="ORF">DPMN_018351</name>
</gene>
<dbReference type="EC" id="3.5.1.2" evidence="2"/>
<dbReference type="Gene3D" id="3.40.50.880">
    <property type="match status" value="1"/>
</dbReference>
<dbReference type="InterPro" id="IPR002161">
    <property type="entry name" value="PdxT/SNO"/>
</dbReference>
<dbReference type="PROSITE" id="PS01236">
    <property type="entry name" value="PDXT_SNO_1"/>
    <property type="match status" value="1"/>
</dbReference>
<evidence type="ECO:0000256" key="1">
    <source>
        <dbReference type="ARBA" id="ARBA00008345"/>
    </source>
</evidence>
<reference evidence="10" key="1">
    <citation type="journal article" date="2019" name="bioRxiv">
        <title>The Genome of the Zebra Mussel, Dreissena polymorpha: A Resource for Invasive Species Research.</title>
        <authorList>
            <person name="McCartney M.A."/>
            <person name="Auch B."/>
            <person name="Kono T."/>
            <person name="Mallez S."/>
            <person name="Zhang Y."/>
            <person name="Obille A."/>
            <person name="Becker A."/>
            <person name="Abrahante J.E."/>
            <person name="Garbe J."/>
            <person name="Badalamenti J.P."/>
            <person name="Herman A."/>
            <person name="Mangelson H."/>
            <person name="Liachko I."/>
            <person name="Sullivan S."/>
            <person name="Sone E.D."/>
            <person name="Koren S."/>
            <person name="Silverstein K.A.T."/>
            <person name="Beckman K.B."/>
            <person name="Gohl D.M."/>
        </authorList>
    </citation>
    <scope>NUCLEOTIDE SEQUENCE</scope>
    <source>
        <strain evidence="10">Duluth1</strain>
        <tissue evidence="10">Whole animal</tissue>
    </source>
</reference>
<comment type="similarity">
    <text evidence="1">Belongs to the glutaminase PdxT/SNO family.</text>
</comment>
<evidence type="ECO:0000256" key="6">
    <source>
        <dbReference type="ARBA" id="ARBA00023239"/>
    </source>
</evidence>
<dbReference type="FunFam" id="3.40.50.880:FF:000041">
    <property type="entry name" value="Glutamine amidotransferase subunit pdxT, putative"/>
    <property type="match status" value="1"/>
</dbReference>
<evidence type="ECO:0000256" key="8">
    <source>
        <dbReference type="PIRSR" id="PIRSR005639-1"/>
    </source>
</evidence>
<evidence type="ECO:0000256" key="5">
    <source>
        <dbReference type="ARBA" id="ARBA00022962"/>
    </source>
</evidence>
<reference evidence="10" key="2">
    <citation type="submission" date="2020-11" db="EMBL/GenBank/DDBJ databases">
        <authorList>
            <person name="McCartney M.A."/>
            <person name="Auch B."/>
            <person name="Kono T."/>
            <person name="Mallez S."/>
            <person name="Becker A."/>
            <person name="Gohl D.M."/>
            <person name="Silverstein K.A.T."/>
            <person name="Koren S."/>
            <person name="Bechman K.B."/>
            <person name="Herman A."/>
            <person name="Abrahante J.E."/>
            <person name="Garbe J."/>
        </authorList>
    </citation>
    <scope>NUCLEOTIDE SEQUENCE</scope>
    <source>
        <strain evidence="10">Duluth1</strain>
        <tissue evidence="10">Whole animal</tissue>
    </source>
</reference>
<keyword evidence="6" id="KW-0456">Lyase</keyword>
<name>A0A9D4S6A6_DREPO</name>
<dbReference type="PANTHER" id="PTHR31559">
    <property type="entry name" value="PYRIDOXAL 5'-PHOSPHATE SYNTHASE SUBUNIT SNO"/>
    <property type="match status" value="1"/>
</dbReference>
<keyword evidence="11" id="KW-1185">Reference proteome</keyword>
<proteinExistence type="inferred from homology"/>
<dbReference type="PROSITE" id="PS51273">
    <property type="entry name" value="GATASE_TYPE_1"/>
    <property type="match status" value="1"/>
</dbReference>
<evidence type="ECO:0000313" key="11">
    <source>
        <dbReference type="Proteomes" id="UP000828390"/>
    </source>
</evidence>
<organism evidence="10 11">
    <name type="scientific">Dreissena polymorpha</name>
    <name type="common">Zebra mussel</name>
    <name type="synonym">Mytilus polymorpha</name>
    <dbReference type="NCBI Taxonomy" id="45954"/>
    <lineage>
        <taxon>Eukaryota</taxon>
        <taxon>Metazoa</taxon>
        <taxon>Spiralia</taxon>
        <taxon>Lophotrochozoa</taxon>
        <taxon>Mollusca</taxon>
        <taxon>Bivalvia</taxon>
        <taxon>Autobranchia</taxon>
        <taxon>Heteroconchia</taxon>
        <taxon>Euheterodonta</taxon>
        <taxon>Imparidentia</taxon>
        <taxon>Neoheterodontei</taxon>
        <taxon>Myida</taxon>
        <taxon>Dreissenoidea</taxon>
        <taxon>Dreissenidae</taxon>
        <taxon>Dreissena</taxon>
    </lineage>
</organism>
<evidence type="ECO:0000256" key="9">
    <source>
        <dbReference type="PIRSR" id="PIRSR005639-2"/>
    </source>
</evidence>
<feature type="active site" description="Charge relay system" evidence="8">
    <location>
        <position position="214"/>
    </location>
</feature>
<comment type="catalytic activity">
    <reaction evidence="7">
        <text>L-glutamine + H2O = L-glutamate + NH4(+)</text>
        <dbReference type="Rhea" id="RHEA:15889"/>
        <dbReference type="ChEBI" id="CHEBI:15377"/>
        <dbReference type="ChEBI" id="CHEBI:28938"/>
        <dbReference type="ChEBI" id="CHEBI:29985"/>
        <dbReference type="ChEBI" id="CHEBI:58359"/>
        <dbReference type="EC" id="3.5.1.2"/>
    </reaction>
</comment>
<dbReference type="PROSITE" id="PS51130">
    <property type="entry name" value="PDXT_SNO_2"/>
    <property type="match status" value="1"/>
</dbReference>
<dbReference type="GO" id="GO:1903600">
    <property type="term" value="C:glutaminase complex"/>
    <property type="evidence" value="ECO:0007669"/>
    <property type="project" value="TreeGrafter"/>
</dbReference>
<dbReference type="GO" id="GO:0042823">
    <property type="term" value="P:pyridoxal phosphate biosynthetic process"/>
    <property type="evidence" value="ECO:0007669"/>
    <property type="project" value="InterPro"/>
</dbReference>
<sequence length="235" mass="25989">MPPGDLKSGVAIVTVGLLEIQGAFLEHRVALQKAARLLSKPIDLHLVEVRTAEQLRPEMDALIIPGGESTTISIYLKRNSMEEPLRHWVQNPDHVTWGTCAGMILLSKLTENQKQGGQSSLAVMDIDVSRNYFGRQVQSFEADVRMSDSSLNKAFKKDTFQDTFPGVFIRAPAILELLSDDVKVLATVSDPNTGAEVIVAAQQDNMISTAFHPELSEDCAWHVYFLEQIVNKKAT</sequence>
<feature type="binding site" evidence="9">
    <location>
        <begin position="67"/>
        <end position="69"/>
    </location>
    <ligand>
        <name>L-glutamine</name>
        <dbReference type="ChEBI" id="CHEBI:58359"/>
    </ligand>
</feature>
<dbReference type="CDD" id="cd01749">
    <property type="entry name" value="GATase1_PB"/>
    <property type="match status" value="1"/>
</dbReference>
<evidence type="ECO:0000256" key="7">
    <source>
        <dbReference type="ARBA" id="ARBA00049534"/>
    </source>
</evidence>
<keyword evidence="4" id="KW-0663">Pyridoxal phosphate</keyword>
<keyword evidence="3" id="KW-0378">Hydrolase</keyword>
<dbReference type="GO" id="GO:0005829">
    <property type="term" value="C:cytosol"/>
    <property type="evidence" value="ECO:0007669"/>
    <property type="project" value="TreeGrafter"/>
</dbReference>
<evidence type="ECO:0000256" key="4">
    <source>
        <dbReference type="ARBA" id="ARBA00022898"/>
    </source>
</evidence>
<dbReference type="PIRSF" id="PIRSF005639">
    <property type="entry name" value="Glut_amidoT_SNO"/>
    <property type="match status" value="1"/>
</dbReference>
<feature type="active site" description="Charge relay system" evidence="8">
    <location>
        <position position="212"/>
    </location>
</feature>